<evidence type="ECO:0000256" key="1">
    <source>
        <dbReference type="ARBA" id="ARBA00004429"/>
    </source>
</evidence>
<keyword evidence="3" id="KW-1003">Cell membrane</keyword>
<evidence type="ECO:0000259" key="9">
    <source>
        <dbReference type="PROSITE" id="PS50928"/>
    </source>
</evidence>
<feature type="transmembrane region" description="Helical" evidence="8">
    <location>
        <begin position="534"/>
        <end position="555"/>
    </location>
</feature>
<evidence type="ECO:0000256" key="5">
    <source>
        <dbReference type="ARBA" id="ARBA00022692"/>
    </source>
</evidence>
<feature type="transmembrane region" description="Helical" evidence="8">
    <location>
        <begin position="362"/>
        <end position="382"/>
    </location>
</feature>
<organism evidence="10 11">
    <name type="scientific">Vreelandella populi</name>
    <dbReference type="NCBI Taxonomy" id="2498858"/>
    <lineage>
        <taxon>Bacteria</taxon>
        <taxon>Pseudomonadati</taxon>
        <taxon>Pseudomonadota</taxon>
        <taxon>Gammaproteobacteria</taxon>
        <taxon>Oceanospirillales</taxon>
        <taxon>Halomonadaceae</taxon>
        <taxon>Vreelandella</taxon>
    </lineage>
</organism>
<keyword evidence="7 8" id="KW-0472">Membrane</keyword>
<dbReference type="CDD" id="cd06261">
    <property type="entry name" value="TM_PBP2"/>
    <property type="match status" value="2"/>
</dbReference>
<name>A0A3S0X075_9GAMM</name>
<feature type="transmembrane region" description="Helical" evidence="8">
    <location>
        <begin position="461"/>
        <end position="485"/>
    </location>
</feature>
<evidence type="ECO:0000313" key="11">
    <source>
        <dbReference type="Proteomes" id="UP000286912"/>
    </source>
</evidence>
<feature type="transmembrane region" description="Helical" evidence="8">
    <location>
        <begin position="331"/>
        <end position="350"/>
    </location>
</feature>
<keyword evidence="5 8" id="KW-0812">Transmembrane</keyword>
<comment type="subcellular location">
    <subcellularLocation>
        <location evidence="1">Cell inner membrane</location>
        <topology evidence="1">Multi-pass membrane protein</topology>
    </subcellularLocation>
    <subcellularLocation>
        <location evidence="8">Cell membrane</location>
        <topology evidence="8">Multi-pass membrane protein</topology>
    </subcellularLocation>
</comment>
<evidence type="ECO:0000256" key="8">
    <source>
        <dbReference type="RuleBase" id="RU363032"/>
    </source>
</evidence>
<dbReference type="PANTHER" id="PTHR43357:SF4">
    <property type="entry name" value="INNER MEMBRANE ABC TRANSPORTER PERMEASE PROTEIN YDCV"/>
    <property type="match status" value="1"/>
</dbReference>
<feature type="transmembrane region" description="Helical" evidence="8">
    <location>
        <begin position="506"/>
        <end position="528"/>
    </location>
</feature>
<protein>
    <submittedName>
        <fullName evidence="10">Iron ABC transporter permease</fullName>
    </submittedName>
</protein>
<dbReference type="PANTHER" id="PTHR43357">
    <property type="entry name" value="INNER MEMBRANE ABC TRANSPORTER PERMEASE PROTEIN YDCV"/>
    <property type="match status" value="1"/>
</dbReference>
<keyword evidence="4" id="KW-0997">Cell inner membrane</keyword>
<feature type="transmembrane region" description="Helical" evidence="8">
    <location>
        <begin position="178"/>
        <end position="204"/>
    </location>
</feature>
<feature type="transmembrane region" description="Helical" evidence="8">
    <location>
        <begin position="136"/>
        <end position="158"/>
    </location>
</feature>
<proteinExistence type="inferred from homology"/>
<feature type="transmembrane region" description="Helical" evidence="8">
    <location>
        <begin position="394"/>
        <end position="416"/>
    </location>
</feature>
<dbReference type="AlphaFoldDB" id="A0A3S0X075"/>
<keyword evidence="6 8" id="KW-1133">Transmembrane helix</keyword>
<evidence type="ECO:0000256" key="3">
    <source>
        <dbReference type="ARBA" id="ARBA00022475"/>
    </source>
</evidence>
<feature type="transmembrane region" description="Helical" evidence="8">
    <location>
        <begin position="45"/>
        <end position="71"/>
    </location>
</feature>
<sequence>MSRPLTGRTSMKRRSRIGLLIRQSTNMPSALSKPHRIGLVKPDTAVGIGISLILLVLVAIPMALVVVQAFMPGILQGDLSFAGLGNLSELFHRRLWRVSLMNSLYLAGYTALFGTLIGGALALVRQKCSSVGGTALDLCAWTMLIMPSFIIAQGWILFSVRSGIAAQWLGATWVYDAVFSPPGLVAIMCLKNYPFAYLAITAAMQWHVKEYQHAARLCGAGPLRTLITVRAPLLLPAILSGMVLVFIDTLGDFGLPAALATTYRFPTLPYTIFTAINQSPIRFDLAGVLSVYLMFILVAAVALYLWLLRCSRFDFLTAKAESGHQLVSKNGWIFTAVAFGFIGIALGIPLGSSLLVSLTENIGAGFVVSNLTLGNYAAVLQSGSALKEALANSLQIALIAATASLIVAFLAAYLITFSQFYLNGLINVISTVTLAVPGVILGVGFIFLWNHPWLGALGLNLYGHPFLLVLAGMAGAIPIAIRVLLGAMGQIPHSFMAAAALQGAGLWRRLLTILLPLTLAAFLSAGLASFGSSVFDLAVTSILHPPGYAVLPVVIDRMFQQGLYGESTASTLIAATLTLCLIQTTQVSVRRLFKHLLQTHQADAPKKLASAEVHHA</sequence>
<evidence type="ECO:0000256" key="7">
    <source>
        <dbReference type="ARBA" id="ARBA00023136"/>
    </source>
</evidence>
<accession>A0A3S0X075</accession>
<feature type="transmembrane region" description="Helical" evidence="8">
    <location>
        <begin position="285"/>
        <end position="307"/>
    </location>
</feature>
<feature type="domain" description="ABC transmembrane type-1" evidence="9">
    <location>
        <begin position="390"/>
        <end position="585"/>
    </location>
</feature>
<dbReference type="Gene3D" id="1.10.3720.10">
    <property type="entry name" value="MetI-like"/>
    <property type="match status" value="2"/>
</dbReference>
<reference evidence="10 11" key="1">
    <citation type="submission" date="2018-12" db="EMBL/GenBank/DDBJ databases">
        <title>three novel Halomonas strain isolated from plants.</title>
        <authorList>
            <person name="Sun C."/>
        </authorList>
    </citation>
    <scope>NUCLEOTIDE SEQUENCE [LARGE SCALE GENOMIC DNA]</scope>
    <source>
        <strain evidence="10 11">RC</strain>
    </source>
</reference>
<keyword evidence="11" id="KW-1185">Reference proteome</keyword>
<dbReference type="PROSITE" id="PS50928">
    <property type="entry name" value="ABC_TM1"/>
    <property type="match status" value="2"/>
</dbReference>
<dbReference type="InterPro" id="IPR035906">
    <property type="entry name" value="MetI-like_sf"/>
</dbReference>
<comment type="caution">
    <text evidence="10">The sequence shown here is derived from an EMBL/GenBank/DDBJ whole genome shotgun (WGS) entry which is preliminary data.</text>
</comment>
<feature type="transmembrane region" description="Helical" evidence="8">
    <location>
        <begin position="104"/>
        <end position="124"/>
    </location>
</feature>
<gene>
    <name evidence="10" type="ORF">ELY37_14800</name>
</gene>
<evidence type="ECO:0000256" key="2">
    <source>
        <dbReference type="ARBA" id="ARBA00022448"/>
    </source>
</evidence>
<dbReference type="InterPro" id="IPR000515">
    <property type="entry name" value="MetI-like"/>
</dbReference>
<evidence type="ECO:0000256" key="6">
    <source>
        <dbReference type="ARBA" id="ARBA00022989"/>
    </source>
</evidence>
<keyword evidence="2 8" id="KW-0813">Transport</keyword>
<feature type="domain" description="ABC transmembrane type-1" evidence="9">
    <location>
        <begin position="100"/>
        <end position="304"/>
    </location>
</feature>
<feature type="transmembrane region" description="Helical" evidence="8">
    <location>
        <begin position="428"/>
        <end position="449"/>
    </location>
</feature>
<dbReference type="GO" id="GO:0055085">
    <property type="term" value="P:transmembrane transport"/>
    <property type="evidence" value="ECO:0007669"/>
    <property type="project" value="InterPro"/>
</dbReference>
<dbReference type="Proteomes" id="UP000286912">
    <property type="component" value="Unassembled WGS sequence"/>
</dbReference>
<dbReference type="SUPFAM" id="SSF161098">
    <property type="entry name" value="MetI-like"/>
    <property type="match status" value="2"/>
</dbReference>
<evidence type="ECO:0000313" key="10">
    <source>
        <dbReference type="EMBL" id="RUR44361.1"/>
    </source>
</evidence>
<evidence type="ECO:0000256" key="4">
    <source>
        <dbReference type="ARBA" id="ARBA00022519"/>
    </source>
</evidence>
<dbReference type="OrthoDB" id="7056428at2"/>
<dbReference type="EMBL" id="RZHD01000007">
    <property type="protein sequence ID" value="RUR44361.1"/>
    <property type="molecule type" value="Genomic_DNA"/>
</dbReference>
<dbReference type="GO" id="GO:0005886">
    <property type="term" value="C:plasma membrane"/>
    <property type="evidence" value="ECO:0007669"/>
    <property type="project" value="UniProtKB-SubCell"/>
</dbReference>
<dbReference type="Pfam" id="PF00528">
    <property type="entry name" value="BPD_transp_1"/>
    <property type="match status" value="2"/>
</dbReference>
<comment type="similarity">
    <text evidence="8">Belongs to the binding-protein-dependent transport system permease family.</text>
</comment>